<dbReference type="OrthoDB" id="3070839at2759"/>
<dbReference type="AlphaFoldDB" id="A0A0D2KRS4"/>
<keyword evidence="3" id="KW-1185">Reference proteome</keyword>
<feature type="compositionally biased region" description="Low complexity" evidence="1">
    <location>
        <begin position="233"/>
        <end position="257"/>
    </location>
</feature>
<gene>
    <name evidence="2" type="ORF">HYPSUDRAFT_1023902</name>
</gene>
<reference evidence="3" key="1">
    <citation type="submission" date="2014-04" db="EMBL/GenBank/DDBJ databases">
        <title>Evolutionary Origins and Diversification of the Mycorrhizal Mutualists.</title>
        <authorList>
            <consortium name="DOE Joint Genome Institute"/>
            <consortium name="Mycorrhizal Genomics Consortium"/>
            <person name="Kohler A."/>
            <person name="Kuo A."/>
            <person name="Nagy L.G."/>
            <person name="Floudas D."/>
            <person name="Copeland A."/>
            <person name="Barry K.W."/>
            <person name="Cichocki N."/>
            <person name="Veneault-Fourrey C."/>
            <person name="LaButti K."/>
            <person name="Lindquist E.A."/>
            <person name="Lipzen A."/>
            <person name="Lundell T."/>
            <person name="Morin E."/>
            <person name="Murat C."/>
            <person name="Riley R."/>
            <person name="Ohm R."/>
            <person name="Sun H."/>
            <person name="Tunlid A."/>
            <person name="Henrissat B."/>
            <person name="Grigoriev I.V."/>
            <person name="Hibbett D.S."/>
            <person name="Martin F."/>
        </authorList>
    </citation>
    <scope>NUCLEOTIDE SEQUENCE [LARGE SCALE GENOMIC DNA]</scope>
    <source>
        <strain evidence="3">FD-334 SS-4</strain>
    </source>
</reference>
<name>A0A0D2KRS4_HYPSF</name>
<feature type="region of interest" description="Disordered" evidence="1">
    <location>
        <begin position="1"/>
        <end position="92"/>
    </location>
</feature>
<accession>A0A0D2KRS4</accession>
<protein>
    <submittedName>
        <fullName evidence="2">Uncharacterized protein</fullName>
    </submittedName>
</protein>
<evidence type="ECO:0000313" key="3">
    <source>
        <dbReference type="Proteomes" id="UP000054270"/>
    </source>
</evidence>
<organism evidence="2 3">
    <name type="scientific">Hypholoma sublateritium (strain FD-334 SS-4)</name>
    <dbReference type="NCBI Taxonomy" id="945553"/>
    <lineage>
        <taxon>Eukaryota</taxon>
        <taxon>Fungi</taxon>
        <taxon>Dikarya</taxon>
        <taxon>Basidiomycota</taxon>
        <taxon>Agaricomycotina</taxon>
        <taxon>Agaricomycetes</taxon>
        <taxon>Agaricomycetidae</taxon>
        <taxon>Agaricales</taxon>
        <taxon>Agaricineae</taxon>
        <taxon>Strophariaceae</taxon>
        <taxon>Hypholoma</taxon>
    </lineage>
</organism>
<proteinExistence type="predicted"/>
<feature type="compositionally biased region" description="Polar residues" evidence="1">
    <location>
        <begin position="1"/>
        <end position="10"/>
    </location>
</feature>
<dbReference type="STRING" id="945553.A0A0D2KRS4"/>
<evidence type="ECO:0000313" key="2">
    <source>
        <dbReference type="EMBL" id="KJA17347.1"/>
    </source>
</evidence>
<feature type="compositionally biased region" description="Polar residues" evidence="1">
    <location>
        <begin position="259"/>
        <end position="273"/>
    </location>
</feature>
<sequence length="311" mass="33457">MPVGRSSTLYHKSPRSPAPPTPTAANSRPFLPPSYYAAAGGLSPRDSSRKDGGNPAKRPMDASAKWGPFREHASDTPSESESLVGAQMDERGQRYELHSGIPHLETQLLPSLRDTIDRMTGTPSRASFPFKMGTRSNVAVAEAEKPPRRSRNRRNSPDSAPPVSAKKTYSRLPPVQHVPQPRSYGAPSIVPDIYPHQSTPSTSHLKEPTISALKSSFRSPAPASSSPKPPVPVAVSSPSMAGSSLKSMKSLLSRKCSGTLKSPFNGNRTSSRTARQHQHRLSTPRSTPNPIFPAPELAITTTILPASKILI</sequence>
<dbReference type="EMBL" id="KN817605">
    <property type="protein sequence ID" value="KJA17347.1"/>
    <property type="molecule type" value="Genomic_DNA"/>
</dbReference>
<dbReference type="Proteomes" id="UP000054270">
    <property type="component" value="Unassembled WGS sequence"/>
</dbReference>
<feature type="compositionally biased region" description="Low complexity" evidence="1">
    <location>
        <begin position="215"/>
        <end position="226"/>
    </location>
</feature>
<feature type="region of interest" description="Disordered" evidence="1">
    <location>
        <begin position="116"/>
        <end position="292"/>
    </location>
</feature>
<evidence type="ECO:0000256" key="1">
    <source>
        <dbReference type="SAM" id="MobiDB-lite"/>
    </source>
</evidence>